<proteinExistence type="predicted"/>
<dbReference type="Gene3D" id="3.10.180.10">
    <property type="entry name" value="2,3-Dihydroxybiphenyl 1,2-Dioxygenase, domain 1"/>
    <property type="match status" value="2"/>
</dbReference>
<dbReference type="PANTHER" id="PTHR43279:SF1">
    <property type="entry name" value="CATECHOL-2,3-DIOXYGENASE"/>
    <property type="match status" value="1"/>
</dbReference>
<dbReference type="InterPro" id="IPR029068">
    <property type="entry name" value="Glyas_Bleomycin-R_OHBP_Dase"/>
</dbReference>
<dbReference type="EMBL" id="QFPW01000001">
    <property type="protein sequence ID" value="PZQ52490.1"/>
    <property type="molecule type" value="Genomic_DNA"/>
</dbReference>
<evidence type="ECO:0000313" key="3">
    <source>
        <dbReference type="Proteomes" id="UP000249185"/>
    </source>
</evidence>
<dbReference type="PROSITE" id="PS51819">
    <property type="entry name" value="VOC"/>
    <property type="match status" value="1"/>
</dbReference>
<dbReference type="PANTHER" id="PTHR43279">
    <property type="entry name" value="CATECHOL-2,3-DIOXYGENASE"/>
    <property type="match status" value="1"/>
</dbReference>
<dbReference type="AlphaFoldDB" id="A0A2W5QLS8"/>
<reference evidence="2 3" key="1">
    <citation type="submission" date="2017-08" db="EMBL/GenBank/DDBJ databases">
        <title>Infants hospitalized years apart are colonized by the same room-sourced microbial strains.</title>
        <authorList>
            <person name="Brooks B."/>
            <person name="Olm M.R."/>
            <person name="Firek B.A."/>
            <person name="Baker R."/>
            <person name="Thomas B.C."/>
            <person name="Morowitz M.J."/>
            <person name="Banfield J.F."/>
        </authorList>
    </citation>
    <scope>NUCLEOTIDE SEQUENCE [LARGE SCALE GENOMIC DNA]</scope>
    <source>
        <strain evidence="2">S2_005_002_R2_34</strain>
    </source>
</reference>
<dbReference type="InterPro" id="IPR004360">
    <property type="entry name" value="Glyas_Fos-R_dOase_dom"/>
</dbReference>
<dbReference type="InterPro" id="IPR037523">
    <property type="entry name" value="VOC_core"/>
</dbReference>
<organism evidence="2 3">
    <name type="scientific">Rhodovulum sulfidophilum</name>
    <name type="common">Rhodobacter sulfidophilus</name>
    <dbReference type="NCBI Taxonomy" id="35806"/>
    <lineage>
        <taxon>Bacteria</taxon>
        <taxon>Pseudomonadati</taxon>
        <taxon>Pseudomonadota</taxon>
        <taxon>Alphaproteobacteria</taxon>
        <taxon>Rhodobacterales</taxon>
        <taxon>Paracoccaceae</taxon>
        <taxon>Rhodovulum</taxon>
    </lineage>
</organism>
<feature type="domain" description="VOC" evidence="1">
    <location>
        <begin position="9"/>
        <end position="125"/>
    </location>
</feature>
<dbReference type="SUPFAM" id="SSF54593">
    <property type="entry name" value="Glyoxalase/Bleomycin resistance protein/Dihydroxybiphenyl dioxygenase"/>
    <property type="match status" value="2"/>
</dbReference>
<sequence length="270" mass="28767">MATSDAPIEIGHVVLTVHDLDKLSDFYQRAVGLERLSSDGESASLGAGGRQLLELRRDPAARFAGHREAGLFHTAFLLPSREDLGALLNAYAKRNARIQGASDHAVSEALYLSDPEGNGIEIYSDRPRDVWPRGAAGIEMTTEPLDLADLMRSATGEWNGAPAGTVVGHVHLRVGAIPEAEAFYTTGLGMDLTTRYPGGSFYASGGYHHHLATNVWSSRGAAPRDLPATGLTEVALRATPEEVDAFAARHGGSSARDPWNTLFTIAAKPA</sequence>
<gene>
    <name evidence="2" type="ORF">DI556_02235</name>
</gene>
<name>A0A2W5QLS8_RHOSU</name>
<evidence type="ECO:0000259" key="1">
    <source>
        <dbReference type="PROSITE" id="PS51819"/>
    </source>
</evidence>
<comment type="caution">
    <text evidence="2">The sequence shown here is derived from an EMBL/GenBank/DDBJ whole genome shotgun (WGS) entry which is preliminary data.</text>
</comment>
<dbReference type="Proteomes" id="UP000249185">
    <property type="component" value="Unassembled WGS sequence"/>
</dbReference>
<protein>
    <submittedName>
        <fullName evidence="2">Glyoxalase</fullName>
    </submittedName>
</protein>
<dbReference type="Pfam" id="PF00903">
    <property type="entry name" value="Glyoxalase"/>
    <property type="match status" value="2"/>
</dbReference>
<accession>A0A2W5QLS8</accession>
<evidence type="ECO:0000313" key="2">
    <source>
        <dbReference type="EMBL" id="PZQ52490.1"/>
    </source>
</evidence>